<dbReference type="PROSITE" id="PS51061">
    <property type="entry name" value="R3H"/>
    <property type="match status" value="1"/>
</dbReference>
<dbReference type="Gene3D" id="3.30.1370.50">
    <property type="entry name" value="R3H-like domain"/>
    <property type="match status" value="1"/>
</dbReference>
<evidence type="ECO:0000259" key="3">
    <source>
        <dbReference type="PROSITE" id="PS51061"/>
    </source>
</evidence>
<dbReference type="PANTHER" id="PTHR14195">
    <property type="entry name" value="G PATCH DOMAIN CONTAINING PROTEIN 2"/>
    <property type="match status" value="1"/>
</dbReference>
<comment type="caution">
    <text evidence="4">The sequence shown here is derived from an EMBL/GenBank/DDBJ whole genome shotgun (WGS) entry which is preliminary data.</text>
</comment>
<proteinExistence type="predicted"/>
<dbReference type="InterPro" id="IPR001374">
    <property type="entry name" value="R3H_dom"/>
</dbReference>
<dbReference type="Pfam" id="PF01585">
    <property type="entry name" value="G-patch"/>
    <property type="match status" value="1"/>
</dbReference>
<evidence type="ECO:0008006" key="6">
    <source>
        <dbReference type="Google" id="ProtNLM"/>
    </source>
</evidence>
<dbReference type="PROSITE" id="PS50174">
    <property type="entry name" value="G_PATCH"/>
    <property type="match status" value="1"/>
</dbReference>
<dbReference type="InterPro" id="IPR051189">
    <property type="entry name" value="Splicing_assoc_domain"/>
</dbReference>
<gene>
    <name evidence="4" type="ORF">BGZ99_010082</name>
</gene>
<feature type="region of interest" description="Disordered" evidence="1">
    <location>
        <begin position="255"/>
        <end position="307"/>
    </location>
</feature>
<dbReference type="Pfam" id="PF01424">
    <property type="entry name" value="R3H"/>
    <property type="match status" value="1"/>
</dbReference>
<feature type="region of interest" description="Disordered" evidence="1">
    <location>
        <begin position="522"/>
        <end position="545"/>
    </location>
</feature>
<feature type="compositionally biased region" description="Acidic residues" evidence="1">
    <location>
        <begin position="214"/>
        <end position="228"/>
    </location>
</feature>
<dbReference type="Proteomes" id="UP000738325">
    <property type="component" value="Unassembled WGS sequence"/>
</dbReference>
<organism evidence="4 5">
    <name type="scientific">Dissophora globulifera</name>
    <dbReference type="NCBI Taxonomy" id="979702"/>
    <lineage>
        <taxon>Eukaryota</taxon>
        <taxon>Fungi</taxon>
        <taxon>Fungi incertae sedis</taxon>
        <taxon>Mucoromycota</taxon>
        <taxon>Mortierellomycotina</taxon>
        <taxon>Mortierellomycetes</taxon>
        <taxon>Mortierellales</taxon>
        <taxon>Mortierellaceae</taxon>
        <taxon>Dissophora</taxon>
    </lineage>
</organism>
<evidence type="ECO:0000313" key="4">
    <source>
        <dbReference type="EMBL" id="KAG0311554.1"/>
    </source>
</evidence>
<feature type="region of interest" description="Disordered" evidence="1">
    <location>
        <begin position="400"/>
        <end position="442"/>
    </location>
</feature>
<feature type="compositionally biased region" description="Gly residues" evidence="1">
    <location>
        <begin position="770"/>
        <end position="798"/>
    </location>
</feature>
<dbReference type="OrthoDB" id="21470at2759"/>
<feature type="region of interest" description="Disordered" evidence="1">
    <location>
        <begin position="766"/>
        <end position="803"/>
    </location>
</feature>
<feature type="compositionally biased region" description="Acidic residues" evidence="1">
    <location>
        <begin position="47"/>
        <end position="56"/>
    </location>
</feature>
<dbReference type="GO" id="GO:0003676">
    <property type="term" value="F:nucleic acid binding"/>
    <property type="evidence" value="ECO:0007669"/>
    <property type="project" value="UniProtKB-UniRule"/>
</dbReference>
<evidence type="ECO:0000259" key="2">
    <source>
        <dbReference type="PROSITE" id="PS50174"/>
    </source>
</evidence>
<feature type="compositionally biased region" description="Basic residues" evidence="1">
    <location>
        <begin position="425"/>
        <end position="437"/>
    </location>
</feature>
<protein>
    <recommendedName>
        <fullName evidence="6">Protein SQS1</fullName>
    </recommendedName>
</protein>
<feature type="region of interest" description="Disordered" evidence="1">
    <location>
        <begin position="1"/>
        <end position="239"/>
    </location>
</feature>
<dbReference type="InterPro" id="IPR036867">
    <property type="entry name" value="R3H_dom_sf"/>
</dbReference>
<feature type="domain" description="G-patch" evidence="2">
    <location>
        <begin position="816"/>
        <end position="860"/>
    </location>
</feature>
<reference evidence="4" key="1">
    <citation type="journal article" date="2020" name="Fungal Divers.">
        <title>Resolving the Mortierellaceae phylogeny through synthesis of multi-gene phylogenetics and phylogenomics.</title>
        <authorList>
            <person name="Vandepol N."/>
            <person name="Liber J."/>
            <person name="Desiro A."/>
            <person name="Na H."/>
            <person name="Kennedy M."/>
            <person name="Barry K."/>
            <person name="Grigoriev I.V."/>
            <person name="Miller A.N."/>
            <person name="O'Donnell K."/>
            <person name="Stajich J.E."/>
            <person name="Bonito G."/>
        </authorList>
    </citation>
    <scope>NUCLEOTIDE SEQUENCE</scope>
    <source>
        <strain evidence="4">REB-010B</strain>
    </source>
</reference>
<feature type="region of interest" description="Disordered" evidence="1">
    <location>
        <begin position="622"/>
        <end position="646"/>
    </location>
</feature>
<sequence length="860" mass="95177">MSYRGGKQGGARGGRGGRGGGRGGHSKHSNQPGGSAGRPVFNKYGECEPEDHDDDYLSFVGRNNRYQQQRSAVEDEVYRRIQQAKANRGRPGEGAQKYRTNGSGGYRTPPPPPKQNGNGKNSKHFFWPHPDHNNNHNYNNGNNNNSNNNNNKKNTHGAASSKNHSYNYNYNSNNNDSSSHSNSAQRSKSKSVQVAFSKATALSDSVMRDQVNGDNDDDDDASEDDSSDDLINRGIDSDDESDEEFLMQQFNWIEEEQGPSTSAPRKEEVQEHSGNNSVQQQPQQQQQQPQHQSMRQQKKSTTIYQPTASVEVTSDLCLNSAMTQSEDFMQDMEAEGDIEVHADEIEDLSTSMSALAPSAPDLSAHTINDMNQVFSSTLELSQQDGALLESRTEIITQVSSLSTTNSQGIASAESQTEPQSTAEKPKKKAHRSKRGGVKQRERQMMNKQMIVGNDDDGPMYLEDLSDDEDDAMLALEDYVQNTKDAGSLNHLESLLGALKGLHGNGRGHRKNLRGMDLDNSDYEQQISDDSDQDDNDSDNDDFDFEEDYEDGVKKLDFRKVSVSANDKRKTRRADDLLRDELLDLMPLWQSGVLRDGDGANRRFKSRAKGYDLYDSDDGFMVPSSAGGKKKNKNKNKKEPHGGSFDTLMDINRYRKNQHKLPAMFKRVINIMGYFPYRSSQIEDFVRDRTVDSLTLPPMPKPLRRKVHYLCNYYNIQSQSVGSNKRRFPVLIKTDRTKMPINPVNINKLLNQSQEEMKEYTRLSAQFQGTRKGGNGNGNGGGKGKGKGRGFGGGGGGGSQAAPHGTVVGAAASEISVDNLGHRMLSKMGWLPGVGLGATGEGITQPIEAIMRAKHRGLGHE</sequence>
<name>A0A9P6R770_9FUNG</name>
<dbReference type="SUPFAM" id="SSF82708">
    <property type="entry name" value="R3H domain"/>
    <property type="match status" value="1"/>
</dbReference>
<keyword evidence="5" id="KW-1185">Reference proteome</keyword>
<dbReference type="InterPro" id="IPR000467">
    <property type="entry name" value="G_patch_dom"/>
</dbReference>
<feature type="compositionally biased region" description="Basic residues" evidence="1">
    <location>
        <begin position="627"/>
        <end position="637"/>
    </location>
</feature>
<evidence type="ECO:0000256" key="1">
    <source>
        <dbReference type="SAM" id="MobiDB-lite"/>
    </source>
</evidence>
<dbReference type="CDD" id="cd02325">
    <property type="entry name" value="R3H"/>
    <property type="match status" value="1"/>
</dbReference>
<dbReference type="SMART" id="SM00443">
    <property type="entry name" value="G_patch"/>
    <property type="match status" value="1"/>
</dbReference>
<dbReference type="AlphaFoldDB" id="A0A9P6R770"/>
<feature type="compositionally biased region" description="Low complexity" evidence="1">
    <location>
        <begin position="279"/>
        <end position="295"/>
    </location>
</feature>
<feature type="compositionally biased region" description="Gly residues" evidence="1">
    <location>
        <begin position="1"/>
        <end position="23"/>
    </location>
</feature>
<dbReference type="EMBL" id="JAAAIP010000907">
    <property type="protein sequence ID" value="KAG0311554.1"/>
    <property type="molecule type" value="Genomic_DNA"/>
</dbReference>
<accession>A0A9P6R770</accession>
<feature type="domain" description="R3H" evidence="3">
    <location>
        <begin position="671"/>
        <end position="734"/>
    </location>
</feature>
<feature type="compositionally biased region" description="Low complexity" evidence="1">
    <location>
        <begin position="135"/>
        <end position="186"/>
    </location>
</feature>
<feature type="compositionally biased region" description="Polar residues" evidence="1">
    <location>
        <begin position="400"/>
        <end position="422"/>
    </location>
</feature>
<evidence type="ECO:0000313" key="5">
    <source>
        <dbReference type="Proteomes" id="UP000738325"/>
    </source>
</evidence>